<feature type="transmembrane region" description="Helical" evidence="6">
    <location>
        <begin position="48"/>
        <end position="71"/>
    </location>
</feature>
<feature type="transmembrane region" description="Helical" evidence="6">
    <location>
        <begin position="328"/>
        <end position="357"/>
    </location>
</feature>
<comment type="subcellular location">
    <subcellularLocation>
        <location evidence="1">Membrane</location>
        <topology evidence="1">Multi-pass membrane protein</topology>
    </subcellularLocation>
</comment>
<dbReference type="AlphaFoldDB" id="A0A9N9LRB2"/>
<feature type="transmembrane region" description="Helical" evidence="6">
    <location>
        <begin position="177"/>
        <end position="197"/>
    </location>
</feature>
<feature type="transmembrane region" description="Helical" evidence="6">
    <location>
        <begin position="406"/>
        <end position="430"/>
    </location>
</feature>
<comment type="caution">
    <text evidence="7">The sequence shown here is derived from an EMBL/GenBank/DDBJ whole genome shotgun (WGS) entry which is preliminary data.</text>
</comment>
<reference evidence="7" key="1">
    <citation type="submission" date="2021-07" db="EMBL/GenBank/DDBJ databases">
        <authorList>
            <person name="Durling M."/>
        </authorList>
    </citation>
    <scope>NUCLEOTIDE SEQUENCE</scope>
</reference>
<sequence>MAEMKTDQSMSIGMLTITDIEHSRNLRKTNDDMALQRVGKTPVLKRKFGFMAILGFCCLVLSTWLGPFITLGIGLTNGGPAGLLYSFIIVWIGNLLTFACLAELASMAPTAGGQYHCFQGIDSCSKIDFQGIKLRWITVTGWLTGVASSACVTGTLIQGFIEVVNPNYSPQLWHASLLMYATLDFAVFCTITIGTFLPKMEIGLLVLYIIGFFAVLVPLVYLGPLGDAYLVLVPSPTMVTGVLWEFLFSGNAFTFLGADAIYHMSEEVHDAAVVVPKSMIWCIIVNGVVGLSSYLAILFCAVDLQAALESRFIYAFIEILEQALHSTAGTAIILVIFILIDVGLVVGVMATCSRMVWSFARDRGVPGWRRLSKVNSITAIPTASILVSAIISVLIGLITIGSSVGFNAVISLTVSSLYGSYFMACILLLYRRLQGSIVAPSEMQSDGQDNLPGSAGKLVWGPWRVPEPLGTITNAVACIYLVVVFIFSLFPPATPVTAVTMNYFVVVLGGVAVLSGVYYVFWAHKTFKGPVIEASIH</sequence>
<keyword evidence="8" id="KW-1185">Reference proteome</keyword>
<protein>
    <recommendedName>
        <fullName evidence="9">Amino acid transporter</fullName>
    </recommendedName>
</protein>
<evidence type="ECO:0000256" key="5">
    <source>
        <dbReference type="ARBA" id="ARBA00023136"/>
    </source>
</evidence>
<name>A0A9N9LRB2_9HELO</name>
<evidence type="ECO:0000313" key="8">
    <source>
        <dbReference type="Proteomes" id="UP000701801"/>
    </source>
</evidence>
<evidence type="ECO:0000256" key="6">
    <source>
        <dbReference type="SAM" id="Phobius"/>
    </source>
</evidence>
<evidence type="ECO:0000256" key="4">
    <source>
        <dbReference type="ARBA" id="ARBA00022989"/>
    </source>
</evidence>
<dbReference type="OrthoDB" id="3257095at2759"/>
<feature type="transmembrane region" description="Helical" evidence="6">
    <location>
        <begin position="204"/>
        <end position="222"/>
    </location>
</feature>
<dbReference type="PANTHER" id="PTHR45649:SF1">
    <property type="entry name" value="TRANSPORTER, PUTATIVE (EUROFUNG)-RELATED"/>
    <property type="match status" value="1"/>
</dbReference>
<feature type="transmembrane region" description="Helical" evidence="6">
    <location>
        <begin position="378"/>
        <end position="400"/>
    </location>
</feature>
<feature type="transmembrane region" description="Helical" evidence="6">
    <location>
        <begin position="83"/>
        <end position="105"/>
    </location>
</feature>
<dbReference type="Gene3D" id="1.20.1740.10">
    <property type="entry name" value="Amino acid/polyamine transporter I"/>
    <property type="match status" value="1"/>
</dbReference>
<accession>A0A9N9LRB2</accession>
<evidence type="ECO:0000256" key="3">
    <source>
        <dbReference type="ARBA" id="ARBA00022692"/>
    </source>
</evidence>
<feature type="transmembrane region" description="Helical" evidence="6">
    <location>
        <begin position="242"/>
        <end position="262"/>
    </location>
</feature>
<evidence type="ECO:0000313" key="7">
    <source>
        <dbReference type="EMBL" id="CAG8979880.1"/>
    </source>
</evidence>
<keyword evidence="2" id="KW-0813">Transport</keyword>
<evidence type="ECO:0000256" key="1">
    <source>
        <dbReference type="ARBA" id="ARBA00004141"/>
    </source>
</evidence>
<evidence type="ECO:0008006" key="9">
    <source>
        <dbReference type="Google" id="ProtNLM"/>
    </source>
</evidence>
<keyword evidence="3 6" id="KW-0812">Transmembrane</keyword>
<dbReference type="PIRSF" id="PIRSF006060">
    <property type="entry name" value="AA_transporter"/>
    <property type="match status" value="1"/>
</dbReference>
<feature type="transmembrane region" description="Helical" evidence="6">
    <location>
        <begin position="502"/>
        <end position="521"/>
    </location>
</feature>
<feature type="transmembrane region" description="Helical" evidence="6">
    <location>
        <begin position="283"/>
        <end position="308"/>
    </location>
</feature>
<dbReference type="Proteomes" id="UP000701801">
    <property type="component" value="Unassembled WGS sequence"/>
</dbReference>
<keyword evidence="4 6" id="KW-1133">Transmembrane helix</keyword>
<dbReference type="Pfam" id="PF13520">
    <property type="entry name" value="AA_permease_2"/>
    <property type="match status" value="1"/>
</dbReference>
<dbReference type="EMBL" id="CAJVRM010000340">
    <property type="protein sequence ID" value="CAG8979880.1"/>
    <property type="molecule type" value="Genomic_DNA"/>
</dbReference>
<proteinExistence type="predicted"/>
<dbReference type="GO" id="GO:0022857">
    <property type="term" value="F:transmembrane transporter activity"/>
    <property type="evidence" value="ECO:0007669"/>
    <property type="project" value="InterPro"/>
</dbReference>
<keyword evidence="5 6" id="KW-0472">Membrane</keyword>
<evidence type="ECO:0000256" key="2">
    <source>
        <dbReference type="ARBA" id="ARBA00022448"/>
    </source>
</evidence>
<dbReference type="GO" id="GO:0016020">
    <property type="term" value="C:membrane"/>
    <property type="evidence" value="ECO:0007669"/>
    <property type="project" value="UniProtKB-SubCell"/>
</dbReference>
<gene>
    <name evidence="7" type="ORF">HYALB_00002654</name>
</gene>
<dbReference type="InterPro" id="IPR002293">
    <property type="entry name" value="AA/rel_permease1"/>
</dbReference>
<dbReference type="PANTHER" id="PTHR45649">
    <property type="entry name" value="AMINO-ACID PERMEASE BAT1"/>
    <property type="match status" value="1"/>
</dbReference>
<feature type="transmembrane region" description="Helical" evidence="6">
    <location>
        <begin position="136"/>
        <end position="157"/>
    </location>
</feature>
<organism evidence="7 8">
    <name type="scientific">Hymenoscyphus albidus</name>
    <dbReference type="NCBI Taxonomy" id="595503"/>
    <lineage>
        <taxon>Eukaryota</taxon>
        <taxon>Fungi</taxon>
        <taxon>Dikarya</taxon>
        <taxon>Ascomycota</taxon>
        <taxon>Pezizomycotina</taxon>
        <taxon>Leotiomycetes</taxon>
        <taxon>Helotiales</taxon>
        <taxon>Helotiaceae</taxon>
        <taxon>Hymenoscyphus</taxon>
    </lineage>
</organism>
<feature type="transmembrane region" description="Helical" evidence="6">
    <location>
        <begin position="472"/>
        <end position="490"/>
    </location>
</feature>